<evidence type="ECO:0000313" key="3">
    <source>
        <dbReference type="EMBL" id="QNI30911.1"/>
    </source>
</evidence>
<dbReference type="InterPro" id="IPR012337">
    <property type="entry name" value="RNaseH-like_sf"/>
</dbReference>
<dbReference type="CDD" id="cd05685">
    <property type="entry name" value="S1_Tex"/>
    <property type="match status" value="1"/>
</dbReference>
<gene>
    <name evidence="3" type="ORF">H7849_17575</name>
</gene>
<dbReference type="InterPro" id="IPR032639">
    <property type="entry name" value="Tex_YqgF"/>
</dbReference>
<name>A0A7G8BEE1_9BACT</name>
<sequence>MSNAKSLSPEILLHIAQTLNLPVRGLASVIELLDEGGTVPFIARYRKEATGNLDEVQIRNIEEKLAYFRELEDRRTTILSSISEQGKLTDELKARIEAILDKSELEDLYLPYKPKRRTKATIAREKGLERLAQYLWAQQPGAQTLDSMAPMFVNAEFGVTTVEDALEGARHIVAEWISEVADLRKALRQLMFDEGVVISRKSLDASDEHEKFKMYYEYKEPVKTIPSHRMLAIRRGESENVLYFLIELETQRPLAVIQSHVLRQAGDWTRQLELACEDAWQRLLNSSIQAEIRLELKQRSDVEAIQVFRDNLYHLLLAPPAGPISVLGIDPGLRTGCKIAVVDETGKMLAHDVIYPHTSKHGIAESNQKLENLLRQHNVRAIAIGNGTASRETDSFVRDFLREKQLHEIFSVTVSESGASVYSASDIARQEFPDLDLTVRGAISIARRLQDPLSELVKVDPKSIGVGQYQHDVDQRRLQESLENVIESCVNRVGVDLNTSSWTLLRYVAGVTERTAINIVNHRNENGRFRSRAEILEVSGVGPKTFEQAAGFLRIRNGDNPLDMTAVHPESYPVVEQIAQSLQTPIGEIIRSPELLEKVDRTQLKAGAFTLNDILDELRKPGRDPRDKFVAPNFHEGVREISDLQVGMVLEGIVTNVTKFGAFVDIGVHQDGLVHISELSNRFIKEPSEAVKAGQIVKVKVLSVEEKTRRISLSMKALMEPGRQPAPKAKQPAKSQPTLNDKLAALSTKWRVH</sequence>
<evidence type="ECO:0000256" key="1">
    <source>
        <dbReference type="SAM" id="MobiDB-lite"/>
    </source>
</evidence>
<dbReference type="Pfam" id="PF00575">
    <property type="entry name" value="S1"/>
    <property type="match status" value="1"/>
</dbReference>
<dbReference type="InterPro" id="IPR044146">
    <property type="entry name" value="S1_Tex"/>
</dbReference>
<dbReference type="FunFam" id="1.10.10.650:FF:000001">
    <property type="entry name" value="S1 RNA-binding domain 1"/>
    <property type="match status" value="1"/>
</dbReference>
<dbReference type="InterPro" id="IPR037027">
    <property type="entry name" value="YqgF/RNaseH-like_dom_sf"/>
</dbReference>
<dbReference type="FunFam" id="3.30.420.140:FF:000001">
    <property type="entry name" value="RNA-binding transcriptional accessory protein"/>
    <property type="match status" value="1"/>
</dbReference>
<feature type="domain" description="S1 motif" evidence="2">
    <location>
        <begin position="647"/>
        <end position="716"/>
    </location>
</feature>
<dbReference type="Gene3D" id="1.10.150.310">
    <property type="entry name" value="Tex RuvX-like domain-like"/>
    <property type="match status" value="1"/>
</dbReference>
<dbReference type="Gene3D" id="2.40.50.140">
    <property type="entry name" value="Nucleic acid-binding proteins"/>
    <property type="match status" value="1"/>
</dbReference>
<dbReference type="Pfam" id="PF16921">
    <property type="entry name" value="Tex_YqgF"/>
    <property type="match status" value="1"/>
</dbReference>
<dbReference type="SUPFAM" id="SSF53098">
    <property type="entry name" value="Ribonuclease H-like"/>
    <property type="match status" value="1"/>
</dbReference>
<dbReference type="GO" id="GO:0006412">
    <property type="term" value="P:translation"/>
    <property type="evidence" value="ECO:0007669"/>
    <property type="project" value="TreeGrafter"/>
</dbReference>
<dbReference type="PROSITE" id="PS50126">
    <property type="entry name" value="S1"/>
    <property type="match status" value="1"/>
</dbReference>
<feature type="region of interest" description="Disordered" evidence="1">
    <location>
        <begin position="720"/>
        <end position="740"/>
    </location>
</feature>
<dbReference type="AlphaFoldDB" id="A0A7G8BEE1"/>
<dbReference type="InterPro" id="IPR012340">
    <property type="entry name" value="NA-bd_OB-fold"/>
</dbReference>
<dbReference type="Pfam" id="PF17674">
    <property type="entry name" value="HHH_9"/>
    <property type="match status" value="1"/>
</dbReference>
<proteinExistence type="predicted"/>
<dbReference type="InterPro" id="IPR041692">
    <property type="entry name" value="HHH_9"/>
</dbReference>
<dbReference type="SMART" id="SM00316">
    <property type="entry name" value="S1"/>
    <property type="match status" value="1"/>
</dbReference>
<evidence type="ECO:0000313" key="4">
    <source>
        <dbReference type="Proteomes" id="UP000515312"/>
    </source>
</evidence>
<reference evidence="3 4" key="1">
    <citation type="submission" date="2020-08" db="EMBL/GenBank/DDBJ databases">
        <title>Edaphobacter telluris sp. nov. and Acidobacterium dinghuensis sp. nov., two acidobacteria isolated from forest soil.</title>
        <authorList>
            <person name="Fu J."/>
            <person name="Qiu L."/>
        </authorList>
    </citation>
    <scope>NUCLEOTIDE SEQUENCE [LARGE SCALE GENOMIC DNA]</scope>
    <source>
        <strain evidence="3">4Y35</strain>
    </source>
</reference>
<accession>A0A7G8BEE1</accession>
<dbReference type="GO" id="GO:0006139">
    <property type="term" value="P:nucleobase-containing compound metabolic process"/>
    <property type="evidence" value="ECO:0007669"/>
    <property type="project" value="InterPro"/>
</dbReference>
<dbReference type="InterPro" id="IPR055179">
    <property type="entry name" value="Tex-like_central_region"/>
</dbReference>
<protein>
    <submittedName>
        <fullName evidence="3">RNA-binding transcriptional accessory protein</fullName>
    </submittedName>
</protein>
<organism evidence="3 4">
    <name type="scientific">Alloacidobacterium dinghuense</name>
    <dbReference type="NCBI Taxonomy" id="2763107"/>
    <lineage>
        <taxon>Bacteria</taxon>
        <taxon>Pseudomonadati</taxon>
        <taxon>Acidobacteriota</taxon>
        <taxon>Terriglobia</taxon>
        <taxon>Terriglobales</taxon>
        <taxon>Acidobacteriaceae</taxon>
        <taxon>Alloacidobacterium</taxon>
    </lineage>
</organism>
<dbReference type="InterPro" id="IPR023323">
    <property type="entry name" value="Tex-like_dom_sf"/>
</dbReference>
<dbReference type="RefSeq" id="WP_186741126.1">
    <property type="nucleotide sequence ID" value="NZ_CP060394.1"/>
</dbReference>
<dbReference type="InterPro" id="IPR023319">
    <property type="entry name" value="Tex-like_HTH_dom_sf"/>
</dbReference>
<dbReference type="InterPro" id="IPR018974">
    <property type="entry name" value="Tex-like_N"/>
</dbReference>
<dbReference type="SUPFAM" id="SSF47781">
    <property type="entry name" value="RuvA domain 2-like"/>
    <property type="match status" value="2"/>
</dbReference>
<dbReference type="SUPFAM" id="SSF158832">
    <property type="entry name" value="Tex N-terminal region-like"/>
    <property type="match status" value="1"/>
</dbReference>
<dbReference type="InterPro" id="IPR003029">
    <property type="entry name" value="S1_domain"/>
</dbReference>
<dbReference type="InterPro" id="IPR006641">
    <property type="entry name" value="YqgF/RNaseH-like_dom"/>
</dbReference>
<dbReference type="InterPro" id="IPR050437">
    <property type="entry name" value="Ribos_protein_bS1-like"/>
</dbReference>
<dbReference type="Pfam" id="PF22706">
    <property type="entry name" value="Tex_central_region"/>
    <property type="match status" value="1"/>
</dbReference>
<dbReference type="Gene3D" id="1.10.3500.10">
    <property type="entry name" value="Tex N-terminal region-like"/>
    <property type="match status" value="1"/>
</dbReference>
<dbReference type="KEGG" id="adin:H7849_17575"/>
<dbReference type="SMART" id="SM00732">
    <property type="entry name" value="YqgFc"/>
    <property type="match status" value="1"/>
</dbReference>
<evidence type="ECO:0000259" key="2">
    <source>
        <dbReference type="PROSITE" id="PS50126"/>
    </source>
</evidence>
<dbReference type="GO" id="GO:0003735">
    <property type="term" value="F:structural constituent of ribosome"/>
    <property type="evidence" value="ECO:0007669"/>
    <property type="project" value="TreeGrafter"/>
</dbReference>
<dbReference type="Pfam" id="PF12836">
    <property type="entry name" value="HHH_3"/>
    <property type="match status" value="1"/>
</dbReference>
<dbReference type="InterPro" id="IPR010994">
    <property type="entry name" value="RuvA_2-like"/>
</dbReference>
<dbReference type="Proteomes" id="UP000515312">
    <property type="component" value="Chromosome"/>
</dbReference>
<dbReference type="PANTHER" id="PTHR10724">
    <property type="entry name" value="30S RIBOSOMAL PROTEIN S1"/>
    <property type="match status" value="1"/>
</dbReference>
<keyword evidence="4" id="KW-1185">Reference proteome</keyword>
<dbReference type="PANTHER" id="PTHR10724:SF10">
    <property type="entry name" value="S1 RNA-BINDING DOMAIN-CONTAINING PROTEIN 1"/>
    <property type="match status" value="1"/>
</dbReference>
<dbReference type="Gene3D" id="1.10.10.650">
    <property type="entry name" value="RuvA domain 2-like"/>
    <property type="match status" value="1"/>
</dbReference>
<dbReference type="EMBL" id="CP060394">
    <property type="protein sequence ID" value="QNI30911.1"/>
    <property type="molecule type" value="Genomic_DNA"/>
</dbReference>
<dbReference type="Gene3D" id="3.30.420.140">
    <property type="entry name" value="YqgF/RNase H-like domain"/>
    <property type="match status" value="1"/>
</dbReference>
<dbReference type="FunFam" id="1.10.150.310:FF:000002">
    <property type="entry name" value="Putative transcription modulator/accessory protein"/>
    <property type="match status" value="1"/>
</dbReference>
<dbReference type="FunFam" id="2.40.50.140:FF:000051">
    <property type="entry name" value="RNA-binding transcriptional accessory protein"/>
    <property type="match status" value="1"/>
</dbReference>
<dbReference type="SUPFAM" id="SSF50249">
    <property type="entry name" value="Nucleic acid-binding proteins"/>
    <property type="match status" value="1"/>
</dbReference>
<dbReference type="Pfam" id="PF09371">
    <property type="entry name" value="Tex_N"/>
    <property type="match status" value="1"/>
</dbReference>
<dbReference type="GO" id="GO:0003729">
    <property type="term" value="F:mRNA binding"/>
    <property type="evidence" value="ECO:0007669"/>
    <property type="project" value="UniProtKB-ARBA"/>
</dbReference>
<dbReference type="GO" id="GO:0005737">
    <property type="term" value="C:cytoplasm"/>
    <property type="evidence" value="ECO:0007669"/>
    <property type="project" value="UniProtKB-ARBA"/>
</dbReference>